<accession>A0A839A9J6</accession>
<dbReference type="Proteomes" id="UP000541109">
    <property type="component" value="Unassembled WGS sequence"/>
</dbReference>
<name>A0A839A9J6_9HYPH</name>
<evidence type="ECO:0000256" key="1">
    <source>
        <dbReference type="SAM" id="Phobius"/>
    </source>
</evidence>
<proteinExistence type="predicted"/>
<reference evidence="2 3" key="1">
    <citation type="submission" date="2020-07" db="EMBL/GenBank/DDBJ databases">
        <title>Stappia sp., F7233, whole genome shotgun sequencing project.</title>
        <authorList>
            <person name="Jiang S."/>
            <person name="Liu Z.W."/>
            <person name="Du Z.J."/>
        </authorList>
    </citation>
    <scope>NUCLEOTIDE SEQUENCE [LARGE SCALE GENOMIC DNA]</scope>
    <source>
        <strain evidence="2 3">F7233</strain>
    </source>
</reference>
<evidence type="ECO:0000313" key="3">
    <source>
        <dbReference type="Proteomes" id="UP000541109"/>
    </source>
</evidence>
<protein>
    <submittedName>
        <fullName evidence="2">Uncharacterized protein</fullName>
    </submittedName>
</protein>
<dbReference type="InterPro" id="IPR046093">
    <property type="entry name" value="DUF6111"/>
</dbReference>
<feature type="transmembrane region" description="Helical" evidence="1">
    <location>
        <begin position="5"/>
        <end position="25"/>
    </location>
</feature>
<dbReference type="Pfam" id="PF19606">
    <property type="entry name" value="DUF6111"/>
    <property type="match status" value="1"/>
</dbReference>
<dbReference type="RefSeq" id="WP_182161463.1">
    <property type="nucleotide sequence ID" value="NZ_JACFXV010000029.1"/>
</dbReference>
<evidence type="ECO:0000313" key="2">
    <source>
        <dbReference type="EMBL" id="MBA5775728.1"/>
    </source>
</evidence>
<comment type="caution">
    <text evidence="2">The sequence shown here is derived from an EMBL/GenBank/DDBJ whole genome shotgun (WGS) entry which is preliminary data.</text>
</comment>
<sequence>MLRIIFTHLLLFLIPFIGYAFWLWINRKAQTSENWRSGPLIWLAFGGIVIVSASLFFLASFEHMPEGKTYRPAEIRDGEFVPGRYE</sequence>
<dbReference type="EMBL" id="JACFXV010000029">
    <property type="protein sequence ID" value="MBA5775728.1"/>
    <property type="molecule type" value="Genomic_DNA"/>
</dbReference>
<keyword evidence="1" id="KW-0472">Membrane</keyword>
<keyword evidence="1" id="KW-1133">Transmembrane helix</keyword>
<keyword evidence="3" id="KW-1185">Reference proteome</keyword>
<gene>
    <name evidence="2" type="ORF">H2509_01160</name>
</gene>
<feature type="transmembrane region" description="Helical" evidence="1">
    <location>
        <begin position="40"/>
        <end position="61"/>
    </location>
</feature>
<organism evidence="2 3">
    <name type="scientific">Stappia albiluteola</name>
    <dbReference type="NCBI Taxonomy" id="2758565"/>
    <lineage>
        <taxon>Bacteria</taxon>
        <taxon>Pseudomonadati</taxon>
        <taxon>Pseudomonadota</taxon>
        <taxon>Alphaproteobacteria</taxon>
        <taxon>Hyphomicrobiales</taxon>
        <taxon>Stappiaceae</taxon>
        <taxon>Stappia</taxon>
    </lineage>
</organism>
<dbReference type="AlphaFoldDB" id="A0A839A9J6"/>
<keyword evidence="1" id="KW-0812">Transmembrane</keyword>